<dbReference type="Proteomes" id="UP000092643">
    <property type="component" value="Unassembled WGS sequence"/>
</dbReference>
<protein>
    <submittedName>
        <fullName evidence="2">Uncharacterized protein</fullName>
    </submittedName>
</protein>
<name>A0A1A7P850_9PAST</name>
<evidence type="ECO:0000256" key="1">
    <source>
        <dbReference type="SAM" id="Phobius"/>
    </source>
</evidence>
<accession>A0A1A7P850</accession>
<comment type="caution">
    <text evidence="2">The sequence shown here is derived from an EMBL/GenBank/DDBJ whole genome shotgun (WGS) entry which is preliminary data.</text>
</comment>
<feature type="transmembrane region" description="Helical" evidence="1">
    <location>
        <begin position="40"/>
        <end position="67"/>
    </location>
</feature>
<reference evidence="2 3" key="1">
    <citation type="submission" date="2014-11" db="EMBL/GenBank/DDBJ databases">
        <title>Pan-genome of Gallibacterium spp.</title>
        <authorList>
            <person name="Kudirkiene E."/>
            <person name="Bojesen A.M."/>
        </authorList>
    </citation>
    <scope>NUCLEOTIDE SEQUENCE [LARGE SCALE GENOMIC DNA]</scope>
    <source>
        <strain evidence="2 3">F 279</strain>
    </source>
</reference>
<evidence type="ECO:0000313" key="2">
    <source>
        <dbReference type="EMBL" id="OBW98223.1"/>
    </source>
</evidence>
<evidence type="ECO:0000313" key="3">
    <source>
        <dbReference type="Proteomes" id="UP000092643"/>
    </source>
</evidence>
<keyword evidence="1" id="KW-0812">Transmembrane</keyword>
<dbReference type="PATRIC" id="fig|750.22.peg.1532"/>
<proteinExistence type="predicted"/>
<sequence length="109" mass="12193">MMVYKIITALCVIAGLVFLWKSFKLQDKWTRLSKKGKYSLIIVLCGLILFSNIWAVLGVILGIGFVVKIFMNSGGIDLSSSDEDDGYRDGHSGFGYYFGDWKVTGHDDE</sequence>
<dbReference type="RefSeq" id="WP_065232377.1">
    <property type="nucleotide sequence ID" value="NZ_JTJO01000034.1"/>
</dbReference>
<keyword evidence="1" id="KW-0472">Membrane</keyword>
<dbReference type="Pfam" id="PF12553">
    <property type="entry name" value="DUF3742"/>
    <property type="match status" value="1"/>
</dbReference>
<gene>
    <name evidence="2" type="ORF">QV03_07480</name>
</gene>
<keyword evidence="1" id="KW-1133">Transmembrane helix</keyword>
<dbReference type="InterPro" id="IPR022213">
    <property type="entry name" value="DUF3742"/>
</dbReference>
<organism evidence="2 3">
    <name type="scientific">Gallibacterium anatis</name>
    <dbReference type="NCBI Taxonomy" id="750"/>
    <lineage>
        <taxon>Bacteria</taxon>
        <taxon>Pseudomonadati</taxon>
        <taxon>Pseudomonadota</taxon>
        <taxon>Gammaproteobacteria</taxon>
        <taxon>Pasteurellales</taxon>
        <taxon>Pasteurellaceae</taxon>
        <taxon>Gallibacterium</taxon>
    </lineage>
</organism>
<dbReference type="EMBL" id="JTJO01000034">
    <property type="protein sequence ID" value="OBW98223.1"/>
    <property type="molecule type" value="Genomic_DNA"/>
</dbReference>
<dbReference type="AlphaFoldDB" id="A0A1A7P850"/>